<keyword evidence="1" id="KW-0812">Transmembrane</keyword>
<gene>
    <name evidence="2" type="ORF">HPC62_00575</name>
</gene>
<accession>A0A6M8BC37</accession>
<evidence type="ECO:0000256" key="1">
    <source>
        <dbReference type="SAM" id="Phobius"/>
    </source>
</evidence>
<reference evidence="2 3" key="1">
    <citation type="submission" date="2020-05" db="EMBL/GenBank/DDBJ databases">
        <title>Complete genome sequence of of a novel Thermoleptolyngbya strain isolated from hot springs of Ganzi, Sichuan China.</title>
        <authorList>
            <person name="Tang J."/>
            <person name="Daroch M."/>
            <person name="Li L."/>
            <person name="Waleron K."/>
            <person name="Waleron M."/>
            <person name="Waleron M."/>
        </authorList>
    </citation>
    <scope>NUCLEOTIDE SEQUENCE [LARGE SCALE GENOMIC DNA]</scope>
    <source>
        <strain evidence="2 3">PKUAC-SCTA183</strain>
    </source>
</reference>
<keyword evidence="1" id="KW-0472">Membrane</keyword>
<name>A0A6M8BC37_9CYAN</name>
<evidence type="ECO:0000313" key="3">
    <source>
        <dbReference type="Proteomes" id="UP000505210"/>
    </source>
</evidence>
<sequence>MAEIVECPSCGKKTVVLAGPNLYQCLSCDFKRDLSTPKDPSPNNDFPWIWITLIILMLMSYFQPILRDNRPVQQTRRVAPSSMLYF</sequence>
<evidence type="ECO:0000313" key="2">
    <source>
        <dbReference type="EMBL" id="QKD80863.1"/>
    </source>
</evidence>
<protein>
    <submittedName>
        <fullName evidence="2">Uncharacterized protein</fullName>
    </submittedName>
</protein>
<dbReference type="KEGG" id="theu:HPC62_00575"/>
<dbReference type="AlphaFoldDB" id="A0A6M8BC37"/>
<dbReference type="EMBL" id="CP053661">
    <property type="protein sequence ID" value="QKD80863.1"/>
    <property type="molecule type" value="Genomic_DNA"/>
</dbReference>
<dbReference type="Proteomes" id="UP000505210">
    <property type="component" value="Chromosome"/>
</dbReference>
<keyword evidence="3" id="KW-1185">Reference proteome</keyword>
<feature type="transmembrane region" description="Helical" evidence="1">
    <location>
        <begin position="48"/>
        <end position="66"/>
    </location>
</feature>
<proteinExistence type="predicted"/>
<organism evidence="2 3">
    <name type="scientific">Thermoleptolyngbya sichuanensis A183</name>
    <dbReference type="NCBI Taxonomy" id="2737172"/>
    <lineage>
        <taxon>Bacteria</taxon>
        <taxon>Bacillati</taxon>
        <taxon>Cyanobacteriota</taxon>
        <taxon>Cyanophyceae</taxon>
        <taxon>Oculatellales</taxon>
        <taxon>Oculatellaceae</taxon>
        <taxon>Thermoleptolyngbya</taxon>
        <taxon>Thermoleptolyngbya sichuanensis</taxon>
    </lineage>
</organism>
<dbReference type="RefSeq" id="WP_068508703.1">
    <property type="nucleotide sequence ID" value="NZ_CP053661.1"/>
</dbReference>
<keyword evidence="1" id="KW-1133">Transmembrane helix</keyword>